<comment type="subcellular location">
    <subcellularLocation>
        <location evidence="11">Endomembrane system</location>
        <topology evidence="11">Single-pass type I membrane protein</topology>
    </subcellularLocation>
</comment>
<evidence type="ECO:0000256" key="4">
    <source>
        <dbReference type="ARBA" id="ARBA00022737"/>
    </source>
</evidence>
<keyword evidence="10" id="KW-0325">Glycoprotein</keyword>
<dbReference type="InterPro" id="IPR011009">
    <property type="entry name" value="Kinase-like_dom_sf"/>
</dbReference>
<sequence>VEALTSFKRAIIDDPLLVFSNWNSMDSNPCNWTGISCNNDGGGHVIKLNISYASLKGFIVTELHQLQELQQLILHQNMLIGTLPRKLGMLKKLEVLDLGSNRLTGSIPPEIGNLTNIRKIDLHSNAMSGQLPYEIGNLKRLEDLRLNGNGFSGSIPASNGSSSLMGLCGASQLRVLDLSYNFLVGSIPKCLANVRESYFRANCLQEKDPWQRPRSACSKRKRIHRRTKPTWLLTLEIVTGLVAGSIFVVAVLFTAYQRWRAAVPPNLMPWMIKSGSFNKDYYSSNYFIDPDFLKDASRYSRQELEVACEDFSNIIGSSSPDYVVYKGTLSPGVEIAVSSVCISEENWTGYNEVCFQRDVADLGRMNHQNVGKLLGYCRESSPFTRMLVFDYASNGTLFEHLHDGDGSQLSWTRRMKIAIGIAKGLEYLHTEAVPPFTLPQLDSNCVYLTEDFSPKLVDFDCWKRILTRLRKSSSSSGSMNGTGGKCIIPGSLERWNTDVHGNIRAFGVILLEIISGRTPYRKEEGHIVDWAKEFLESDVLTYMVDPKLKNFRYEDLKVLCQVVKLCIGSSSTSMPALCDILENGVDTSMNADMKAALAWAELQI</sequence>
<dbReference type="InterPro" id="IPR001245">
    <property type="entry name" value="Ser-Thr/Tyr_kinase_cat_dom"/>
</dbReference>
<evidence type="ECO:0000256" key="7">
    <source>
        <dbReference type="ARBA" id="ARBA00022989"/>
    </source>
</evidence>
<feature type="transmembrane region" description="Helical" evidence="12">
    <location>
        <begin position="230"/>
        <end position="256"/>
    </location>
</feature>
<dbReference type="PROSITE" id="PS50011">
    <property type="entry name" value="PROTEIN_KINASE_DOM"/>
    <property type="match status" value="1"/>
</dbReference>
<dbReference type="InterPro" id="IPR013210">
    <property type="entry name" value="LRR_N_plant-typ"/>
</dbReference>
<evidence type="ECO:0000256" key="9">
    <source>
        <dbReference type="ARBA" id="ARBA00023170"/>
    </source>
</evidence>
<dbReference type="FunFam" id="3.30.200.20:FF:000489">
    <property type="entry name" value="Inactive receptor-like serine/threonine-protein kinase"/>
    <property type="match status" value="1"/>
</dbReference>
<keyword evidence="6" id="KW-0067">ATP-binding</keyword>
<evidence type="ECO:0000259" key="13">
    <source>
        <dbReference type="PROSITE" id="PS50011"/>
    </source>
</evidence>
<feature type="domain" description="Protein kinase" evidence="13">
    <location>
        <begin position="309"/>
        <end position="589"/>
    </location>
</feature>
<evidence type="ECO:0000256" key="11">
    <source>
        <dbReference type="ARBA" id="ARBA00046288"/>
    </source>
</evidence>
<dbReference type="GO" id="GO:0012505">
    <property type="term" value="C:endomembrane system"/>
    <property type="evidence" value="ECO:0007669"/>
    <property type="project" value="UniProtKB-SubCell"/>
</dbReference>
<keyword evidence="8 12" id="KW-0472">Membrane</keyword>
<dbReference type="Gene3D" id="3.80.10.10">
    <property type="entry name" value="Ribonuclease Inhibitor"/>
    <property type="match status" value="2"/>
</dbReference>
<dbReference type="Pfam" id="PF07714">
    <property type="entry name" value="PK_Tyr_Ser-Thr"/>
    <property type="match status" value="1"/>
</dbReference>
<dbReference type="Pfam" id="PF08263">
    <property type="entry name" value="LRRNT_2"/>
    <property type="match status" value="1"/>
</dbReference>
<dbReference type="PANTHER" id="PTHR46084:SF19">
    <property type="entry name" value="PROTEIN KINASE DOMAIN-CONTAINING PROTEIN"/>
    <property type="match status" value="1"/>
</dbReference>
<dbReference type="Gene3D" id="3.30.200.20">
    <property type="entry name" value="Phosphorylase Kinase, domain 1"/>
    <property type="match status" value="1"/>
</dbReference>
<dbReference type="SUPFAM" id="SSF52058">
    <property type="entry name" value="L domain-like"/>
    <property type="match status" value="1"/>
</dbReference>
<dbReference type="GO" id="GO:0004674">
    <property type="term" value="F:protein serine/threonine kinase activity"/>
    <property type="evidence" value="ECO:0007669"/>
    <property type="project" value="UniProtKB-EC"/>
</dbReference>
<dbReference type="AlphaFoldDB" id="S8BYF6"/>
<evidence type="ECO:0000313" key="15">
    <source>
        <dbReference type="Proteomes" id="UP000015453"/>
    </source>
</evidence>
<evidence type="ECO:0000256" key="12">
    <source>
        <dbReference type="SAM" id="Phobius"/>
    </source>
</evidence>
<dbReference type="InterPro" id="IPR055414">
    <property type="entry name" value="LRR_R13L4/SHOC2-like"/>
</dbReference>
<keyword evidence="7 12" id="KW-1133">Transmembrane helix</keyword>
<keyword evidence="15" id="KW-1185">Reference proteome</keyword>
<protein>
    <recommendedName>
        <fullName evidence="13">Protein kinase domain-containing protein</fullName>
    </recommendedName>
</protein>
<keyword evidence="3" id="KW-0732">Signal</keyword>
<dbReference type="Proteomes" id="UP000015453">
    <property type="component" value="Unassembled WGS sequence"/>
</dbReference>
<evidence type="ECO:0000256" key="8">
    <source>
        <dbReference type="ARBA" id="ARBA00023136"/>
    </source>
</evidence>
<dbReference type="OrthoDB" id="676979at2759"/>
<evidence type="ECO:0000256" key="10">
    <source>
        <dbReference type="ARBA" id="ARBA00023180"/>
    </source>
</evidence>
<keyword evidence="4" id="KW-0677">Repeat</keyword>
<keyword evidence="2 12" id="KW-0812">Transmembrane</keyword>
<proteinExistence type="predicted"/>
<organism evidence="14 15">
    <name type="scientific">Genlisea aurea</name>
    <dbReference type="NCBI Taxonomy" id="192259"/>
    <lineage>
        <taxon>Eukaryota</taxon>
        <taxon>Viridiplantae</taxon>
        <taxon>Streptophyta</taxon>
        <taxon>Embryophyta</taxon>
        <taxon>Tracheophyta</taxon>
        <taxon>Spermatophyta</taxon>
        <taxon>Magnoliopsida</taxon>
        <taxon>eudicotyledons</taxon>
        <taxon>Gunneridae</taxon>
        <taxon>Pentapetalae</taxon>
        <taxon>asterids</taxon>
        <taxon>lamiids</taxon>
        <taxon>Lamiales</taxon>
        <taxon>Lentibulariaceae</taxon>
        <taxon>Genlisea</taxon>
    </lineage>
</organism>
<keyword evidence="1" id="KW-0433">Leucine-rich repeat</keyword>
<dbReference type="InterPro" id="IPR000719">
    <property type="entry name" value="Prot_kinase_dom"/>
</dbReference>
<dbReference type="SUPFAM" id="SSF56112">
    <property type="entry name" value="Protein kinase-like (PK-like)"/>
    <property type="match status" value="1"/>
</dbReference>
<evidence type="ECO:0000256" key="3">
    <source>
        <dbReference type="ARBA" id="ARBA00022729"/>
    </source>
</evidence>
<comment type="caution">
    <text evidence="14">The sequence shown here is derived from an EMBL/GenBank/DDBJ whole genome shotgun (WGS) entry which is preliminary data.</text>
</comment>
<dbReference type="Gene3D" id="1.10.510.10">
    <property type="entry name" value="Transferase(Phosphotransferase) domain 1"/>
    <property type="match status" value="1"/>
</dbReference>
<keyword evidence="9" id="KW-0675">Receptor</keyword>
<evidence type="ECO:0000313" key="14">
    <source>
        <dbReference type="EMBL" id="EPS59414.1"/>
    </source>
</evidence>
<accession>S8BYF6</accession>
<feature type="non-terminal residue" evidence="14">
    <location>
        <position position="604"/>
    </location>
</feature>
<dbReference type="FunFam" id="3.80.10.10:FF:000101">
    <property type="entry name" value="LRR receptor-like serine/threonine-protein kinase ERECTA"/>
    <property type="match status" value="1"/>
</dbReference>
<name>S8BYF6_9LAMI</name>
<evidence type="ECO:0000256" key="2">
    <source>
        <dbReference type="ARBA" id="ARBA00022692"/>
    </source>
</evidence>
<dbReference type="PANTHER" id="PTHR46084">
    <property type="entry name" value="PROTEIN MALE DISCOVERER 2"/>
    <property type="match status" value="1"/>
</dbReference>
<feature type="non-terminal residue" evidence="14">
    <location>
        <position position="1"/>
    </location>
</feature>
<dbReference type="Pfam" id="PF23598">
    <property type="entry name" value="LRR_14"/>
    <property type="match status" value="1"/>
</dbReference>
<dbReference type="InterPro" id="IPR032675">
    <property type="entry name" value="LRR_dom_sf"/>
</dbReference>
<evidence type="ECO:0000256" key="1">
    <source>
        <dbReference type="ARBA" id="ARBA00022614"/>
    </source>
</evidence>
<gene>
    <name evidence="14" type="ORF">M569_15393</name>
</gene>
<keyword evidence="5" id="KW-0547">Nucleotide-binding</keyword>
<reference evidence="14 15" key="1">
    <citation type="journal article" date="2013" name="BMC Genomics">
        <title>The miniature genome of a carnivorous plant Genlisea aurea contains a low number of genes and short non-coding sequences.</title>
        <authorList>
            <person name="Leushkin E.V."/>
            <person name="Sutormin R.A."/>
            <person name="Nabieva E.R."/>
            <person name="Penin A.A."/>
            <person name="Kondrashov A.S."/>
            <person name="Logacheva M.D."/>
        </authorList>
    </citation>
    <scope>NUCLEOTIDE SEQUENCE [LARGE SCALE GENOMIC DNA]</scope>
</reference>
<dbReference type="GO" id="GO:0005524">
    <property type="term" value="F:ATP binding"/>
    <property type="evidence" value="ECO:0007669"/>
    <property type="project" value="UniProtKB-KW"/>
</dbReference>
<evidence type="ECO:0000256" key="5">
    <source>
        <dbReference type="ARBA" id="ARBA00022741"/>
    </source>
</evidence>
<evidence type="ECO:0000256" key="6">
    <source>
        <dbReference type="ARBA" id="ARBA00022840"/>
    </source>
</evidence>
<dbReference type="EMBL" id="AUSU01008379">
    <property type="protein sequence ID" value="EPS59414.1"/>
    <property type="molecule type" value="Genomic_DNA"/>
</dbReference>